<dbReference type="CDD" id="cd06223">
    <property type="entry name" value="PRTases_typeI"/>
    <property type="match status" value="1"/>
</dbReference>
<accession>A0A0D2HYF8</accession>
<keyword evidence="4" id="KW-0808">Transferase</keyword>
<evidence type="ECO:0000313" key="4">
    <source>
        <dbReference type="EMBL" id="KIX15348.1"/>
    </source>
</evidence>
<feature type="domain" description="Phosphoribosyltransferase" evidence="2">
    <location>
        <begin position="186"/>
        <end position="243"/>
    </location>
</feature>
<organism evidence="4 5">
    <name type="scientific">Dethiosulfatarculus sandiegensis</name>
    <dbReference type="NCBI Taxonomy" id="1429043"/>
    <lineage>
        <taxon>Bacteria</taxon>
        <taxon>Pseudomonadati</taxon>
        <taxon>Thermodesulfobacteriota</taxon>
        <taxon>Desulfarculia</taxon>
        <taxon>Desulfarculales</taxon>
        <taxon>Desulfarculaceae</taxon>
        <taxon>Dethiosulfatarculus</taxon>
    </lineage>
</organism>
<keyword evidence="4" id="KW-0328">Glycosyltransferase</keyword>
<dbReference type="InParanoid" id="A0A0D2HYF8"/>
<evidence type="ECO:0000259" key="3">
    <source>
        <dbReference type="Pfam" id="PF18912"/>
    </source>
</evidence>
<dbReference type="PATRIC" id="fig|1429043.3.peg.925"/>
<dbReference type="Gene3D" id="3.40.50.2020">
    <property type="match status" value="1"/>
</dbReference>
<dbReference type="PANTHER" id="PTHR47505">
    <property type="entry name" value="DNA UTILIZATION PROTEIN YHGH"/>
    <property type="match status" value="1"/>
</dbReference>
<dbReference type="EMBL" id="AZAC01000003">
    <property type="protein sequence ID" value="KIX15348.1"/>
    <property type="molecule type" value="Genomic_DNA"/>
</dbReference>
<sequence length="246" mass="26958">MAAGGMDDFLPNLYKAAVNLAFPGHCAACGEPLSADTLLFCDQCQSQITPLPEPCCPVCANPLPRGRSICPHCQTWRPAFDQARTIAPHEGPLAQALHNLKYNKSLWVGPKLAGYICLHAPFDWLSRAQIIAPVPLHTLRLMKRGFNQALILNSLLTKKLPAKVVPNLLQRTRNTASQVNLDLALRRQNVARAFALKKRGERLVAGKNVLLLDDVLTTGSTLHECAKILKKAGAARVMVFTFLRAI</sequence>
<gene>
    <name evidence="4" type="ORF">X474_04340</name>
</gene>
<dbReference type="InterPro" id="IPR029057">
    <property type="entry name" value="PRTase-like"/>
</dbReference>
<comment type="similarity">
    <text evidence="1">Belongs to the ComF/GntX family.</text>
</comment>
<dbReference type="RefSeq" id="WP_052514831.1">
    <property type="nucleotide sequence ID" value="NZ_AZAC01000003.1"/>
</dbReference>
<dbReference type="InterPro" id="IPR044005">
    <property type="entry name" value="DZR_2"/>
</dbReference>
<dbReference type="OrthoDB" id="9779910at2"/>
<evidence type="ECO:0000256" key="1">
    <source>
        <dbReference type="ARBA" id="ARBA00008007"/>
    </source>
</evidence>
<comment type="caution">
    <text evidence="4">The sequence shown here is derived from an EMBL/GenBank/DDBJ whole genome shotgun (WGS) entry which is preliminary data.</text>
</comment>
<dbReference type="Proteomes" id="UP000032233">
    <property type="component" value="Unassembled WGS sequence"/>
</dbReference>
<dbReference type="SUPFAM" id="SSF53271">
    <property type="entry name" value="PRTase-like"/>
    <property type="match status" value="1"/>
</dbReference>
<dbReference type="InterPro" id="IPR051910">
    <property type="entry name" value="ComF/GntX_DNA_util-trans"/>
</dbReference>
<feature type="domain" description="Double zinc ribbon" evidence="3">
    <location>
        <begin position="18"/>
        <end position="74"/>
    </location>
</feature>
<name>A0A0D2HYF8_9BACT</name>
<reference evidence="4 5" key="1">
    <citation type="submission" date="2013-11" db="EMBL/GenBank/DDBJ databases">
        <title>Metagenomic analysis of a methanogenic consortium involved in long chain n-alkane degradation.</title>
        <authorList>
            <person name="Davidova I.A."/>
            <person name="Callaghan A.V."/>
            <person name="Wawrik B."/>
            <person name="Pruitt S."/>
            <person name="Marks C."/>
            <person name="Duncan K.E."/>
            <person name="Suflita J.M."/>
        </authorList>
    </citation>
    <scope>NUCLEOTIDE SEQUENCE [LARGE SCALE GENOMIC DNA]</scope>
    <source>
        <strain evidence="4 5">SPR</strain>
    </source>
</reference>
<dbReference type="PANTHER" id="PTHR47505:SF1">
    <property type="entry name" value="DNA UTILIZATION PROTEIN YHGH"/>
    <property type="match status" value="1"/>
</dbReference>
<dbReference type="Pfam" id="PF18912">
    <property type="entry name" value="DZR_2"/>
    <property type="match status" value="1"/>
</dbReference>
<dbReference type="GO" id="GO:0016757">
    <property type="term" value="F:glycosyltransferase activity"/>
    <property type="evidence" value="ECO:0007669"/>
    <property type="project" value="UniProtKB-KW"/>
</dbReference>
<dbReference type="Pfam" id="PF00156">
    <property type="entry name" value="Pribosyltran"/>
    <property type="match status" value="1"/>
</dbReference>
<protein>
    <submittedName>
        <fullName evidence="4">Phosphoribosyltransferase</fullName>
    </submittedName>
</protein>
<evidence type="ECO:0000259" key="2">
    <source>
        <dbReference type="Pfam" id="PF00156"/>
    </source>
</evidence>
<dbReference type="STRING" id="1429043.X474_04340"/>
<dbReference type="FunCoup" id="A0A0D2HYF8">
    <property type="interactions" value="285"/>
</dbReference>
<dbReference type="AlphaFoldDB" id="A0A0D2HYF8"/>
<evidence type="ECO:0000313" key="5">
    <source>
        <dbReference type="Proteomes" id="UP000032233"/>
    </source>
</evidence>
<proteinExistence type="inferred from homology"/>
<dbReference type="InterPro" id="IPR000836">
    <property type="entry name" value="PRTase_dom"/>
</dbReference>
<keyword evidence="5" id="KW-1185">Reference proteome</keyword>